<reference evidence="2 3" key="1">
    <citation type="submission" date="2012-05" db="EMBL/GenBank/DDBJ databases">
        <authorList>
            <person name="Weinstock G."/>
            <person name="Sodergren E."/>
            <person name="Lobos E.A."/>
            <person name="Fulton L."/>
            <person name="Fulton R."/>
            <person name="Courtney L."/>
            <person name="Fronick C."/>
            <person name="O'Laughlin M."/>
            <person name="Godfrey J."/>
            <person name="Wilson R.M."/>
            <person name="Miner T."/>
            <person name="Farmer C."/>
            <person name="Delehaunty K."/>
            <person name="Cordes M."/>
            <person name="Minx P."/>
            <person name="Tomlinson C."/>
            <person name="Chen J."/>
            <person name="Wollam A."/>
            <person name="Pepin K.H."/>
            <person name="Bhonagiri V."/>
            <person name="Zhang X."/>
            <person name="Suruliraj S."/>
            <person name="Warren W."/>
            <person name="Mitreva M."/>
            <person name="Mardis E.R."/>
            <person name="Wilson R.K."/>
        </authorList>
    </citation>
    <scope>NUCLEOTIDE SEQUENCE [LARGE SCALE GENOMIC DNA]</scope>
    <source>
        <strain evidence="2 3">F0055</strain>
    </source>
</reference>
<feature type="transmembrane region" description="Helical" evidence="1">
    <location>
        <begin position="6"/>
        <end position="25"/>
    </location>
</feature>
<dbReference type="RefSeq" id="WP_009162950.1">
    <property type="nucleotide sequence ID" value="NZ_KB291003.1"/>
</dbReference>
<dbReference type="HOGENOM" id="CLU_136178_0_0_10"/>
<keyword evidence="1" id="KW-0812">Transmembrane</keyword>
<gene>
    <name evidence="2" type="ORF">HMPREF9151_01645</name>
</gene>
<keyword evidence="1" id="KW-1133">Transmembrane helix</keyword>
<keyword evidence="1" id="KW-0472">Membrane</keyword>
<dbReference type="Proteomes" id="UP000010433">
    <property type="component" value="Unassembled WGS sequence"/>
</dbReference>
<sequence length="166" mass="19046">MNQTVLIVIGVLVLWAVLMIPFMLWQKKRKEAEASFLEENKDQVILHLYCRNTYIDGQKLSAFHPVTGENLQKIVKLTPGTHTISGIFETTDTNLTHNVNLKSEQLTFDIAFEAGHQYTLAMYLYSPEERKNYYEGNVGVDVFSMPLALHRDSENIKAYVIGYQET</sequence>
<proteinExistence type="predicted"/>
<keyword evidence="3" id="KW-1185">Reference proteome</keyword>
<evidence type="ECO:0000313" key="3">
    <source>
        <dbReference type="Proteomes" id="UP000010433"/>
    </source>
</evidence>
<protein>
    <submittedName>
        <fullName evidence="2">Uncharacterized protein</fullName>
    </submittedName>
</protein>
<dbReference type="EMBL" id="AMEP01000100">
    <property type="protein sequence ID" value="EKX99556.1"/>
    <property type="molecule type" value="Genomic_DNA"/>
</dbReference>
<name>L1N8M6_9BACT</name>
<accession>L1N8M6</accession>
<evidence type="ECO:0000313" key="2">
    <source>
        <dbReference type="EMBL" id="EKX99556.1"/>
    </source>
</evidence>
<comment type="caution">
    <text evidence="2">The sequence shown here is derived from an EMBL/GenBank/DDBJ whole genome shotgun (WGS) entry which is preliminary data.</text>
</comment>
<evidence type="ECO:0000256" key="1">
    <source>
        <dbReference type="SAM" id="Phobius"/>
    </source>
</evidence>
<dbReference type="AlphaFoldDB" id="L1N8M6"/>
<organism evidence="2 3">
    <name type="scientific">Hoylesella saccharolytica F0055</name>
    <dbReference type="NCBI Taxonomy" id="1127699"/>
    <lineage>
        <taxon>Bacteria</taxon>
        <taxon>Pseudomonadati</taxon>
        <taxon>Bacteroidota</taxon>
        <taxon>Bacteroidia</taxon>
        <taxon>Bacteroidales</taxon>
        <taxon>Prevotellaceae</taxon>
        <taxon>Hoylesella</taxon>
    </lineage>
</organism>
<dbReference type="PATRIC" id="fig|1127699.3.peg.1518"/>